<organism evidence="2 3">
    <name type="scientific">Datura stramonium</name>
    <name type="common">Jimsonweed</name>
    <name type="synonym">Common thornapple</name>
    <dbReference type="NCBI Taxonomy" id="4076"/>
    <lineage>
        <taxon>Eukaryota</taxon>
        <taxon>Viridiplantae</taxon>
        <taxon>Streptophyta</taxon>
        <taxon>Embryophyta</taxon>
        <taxon>Tracheophyta</taxon>
        <taxon>Spermatophyta</taxon>
        <taxon>Magnoliopsida</taxon>
        <taxon>eudicotyledons</taxon>
        <taxon>Gunneridae</taxon>
        <taxon>Pentapetalae</taxon>
        <taxon>asterids</taxon>
        <taxon>lamiids</taxon>
        <taxon>Solanales</taxon>
        <taxon>Solanaceae</taxon>
        <taxon>Solanoideae</taxon>
        <taxon>Datureae</taxon>
        <taxon>Datura</taxon>
    </lineage>
</organism>
<evidence type="ECO:0000313" key="2">
    <source>
        <dbReference type="EMBL" id="MCD7456721.1"/>
    </source>
</evidence>
<evidence type="ECO:0000256" key="1">
    <source>
        <dbReference type="SAM" id="MobiDB-lite"/>
    </source>
</evidence>
<protein>
    <submittedName>
        <fullName evidence="2">Uncharacterized protein</fullName>
    </submittedName>
</protein>
<comment type="caution">
    <text evidence="2">The sequence shown here is derived from an EMBL/GenBank/DDBJ whole genome shotgun (WGS) entry which is preliminary data.</text>
</comment>
<reference evidence="2 3" key="1">
    <citation type="journal article" date="2021" name="BMC Genomics">
        <title>Datura genome reveals duplications of psychoactive alkaloid biosynthetic genes and high mutation rate following tissue culture.</title>
        <authorList>
            <person name="Rajewski A."/>
            <person name="Carter-House D."/>
            <person name="Stajich J."/>
            <person name="Litt A."/>
        </authorList>
    </citation>
    <scope>NUCLEOTIDE SEQUENCE [LARGE SCALE GENOMIC DNA]</scope>
    <source>
        <strain evidence="2">AR-01</strain>
    </source>
</reference>
<dbReference type="Proteomes" id="UP000823775">
    <property type="component" value="Unassembled WGS sequence"/>
</dbReference>
<accession>A0ABS8SCW4</accession>
<feature type="region of interest" description="Disordered" evidence="1">
    <location>
        <begin position="27"/>
        <end position="77"/>
    </location>
</feature>
<sequence>SKRWGSGLAEENMIAIYVIGCARVHGEDERENGSDGLSENGAGPAESYCSQRSNDGEGEKKREGHRRVAHSTMVLRQ</sequence>
<proteinExistence type="predicted"/>
<keyword evidence="3" id="KW-1185">Reference proteome</keyword>
<name>A0ABS8SCW4_DATST</name>
<gene>
    <name evidence="2" type="ORF">HAX54_032911</name>
</gene>
<dbReference type="EMBL" id="JACEIK010000420">
    <property type="protein sequence ID" value="MCD7456721.1"/>
    <property type="molecule type" value="Genomic_DNA"/>
</dbReference>
<evidence type="ECO:0000313" key="3">
    <source>
        <dbReference type="Proteomes" id="UP000823775"/>
    </source>
</evidence>
<feature type="non-terminal residue" evidence="2">
    <location>
        <position position="1"/>
    </location>
</feature>